<dbReference type="Pfam" id="PF00823">
    <property type="entry name" value="PPE"/>
    <property type="match status" value="1"/>
</dbReference>
<dbReference type="AlphaFoldDB" id="A0A1X0I239"/>
<dbReference type="EMBL" id="MVIE01000120">
    <property type="protein sequence ID" value="ORB32652.1"/>
    <property type="molecule type" value="Genomic_DNA"/>
</dbReference>
<dbReference type="SUPFAM" id="SSF140459">
    <property type="entry name" value="PE/PPE dimer-like"/>
    <property type="match status" value="1"/>
</dbReference>
<protein>
    <recommendedName>
        <fullName evidence="2">PPE domain-containing protein</fullName>
    </recommendedName>
</protein>
<dbReference type="InterPro" id="IPR038332">
    <property type="entry name" value="PPE_sf"/>
</dbReference>
<evidence type="ECO:0000313" key="4">
    <source>
        <dbReference type="Proteomes" id="UP000192513"/>
    </source>
</evidence>
<sequence length="37" mass="3679">MLDFGAIPPEVNSARIYAGPGSGSLMTAASAWNALAA</sequence>
<dbReference type="Gene3D" id="1.20.1260.20">
    <property type="entry name" value="PPE superfamily"/>
    <property type="match status" value="1"/>
</dbReference>
<evidence type="ECO:0000256" key="1">
    <source>
        <dbReference type="ARBA" id="ARBA00010652"/>
    </source>
</evidence>
<feature type="domain" description="PPE" evidence="2">
    <location>
        <begin position="3"/>
        <end position="37"/>
    </location>
</feature>
<gene>
    <name evidence="3" type="ORF">BST39_28680</name>
</gene>
<proteinExistence type="inferred from homology"/>
<evidence type="ECO:0000259" key="2">
    <source>
        <dbReference type="Pfam" id="PF00823"/>
    </source>
</evidence>
<evidence type="ECO:0000313" key="3">
    <source>
        <dbReference type="EMBL" id="ORB32652.1"/>
    </source>
</evidence>
<feature type="non-terminal residue" evidence="3">
    <location>
        <position position="37"/>
    </location>
</feature>
<dbReference type="Proteomes" id="UP000192513">
    <property type="component" value="Unassembled WGS sequence"/>
</dbReference>
<dbReference type="InterPro" id="IPR000030">
    <property type="entry name" value="PPE_dom"/>
</dbReference>
<accession>A0A1X0I239</accession>
<comment type="similarity">
    <text evidence="1">Belongs to the mycobacterial PPE family.</text>
</comment>
<keyword evidence="4" id="KW-1185">Reference proteome</keyword>
<organism evidence="3 4">
    <name type="scientific">Mycobacterium paraseoulense</name>
    <dbReference type="NCBI Taxonomy" id="590652"/>
    <lineage>
        <taxon>Bacteria</taxon>
        <taxon>Bacillati</taxon>
        <taxon>Actinomycetota</taxon>
        <taxon>Actinomycetes</taxon>
        <taxon>Mycobacteriales</taxon>
        <taxon>Mycobacteriaceae</taxon>
        <taxon>Mycobacterium</taxon>
    </lineage>
</organism>
<comment type="caution">
    <text evidence="3">The sequence shown here is derived from an EMBL/GenBank/DDBJ whole genome shotgun (WGS) entry which is preliminary data.</text>
</comment>
<name>A0A1X0I239_9MYCO</name>
<reference evidence="3 4" key="1">
    <citation type="submission" date="2017-02" db="EMBL/GenBank/DDBJ databases">
        <title>The new phylogeny of genus Mycobacterium.</title>
        <authorList>
            <person name="Tortoli E."/>
            <person name="Trovato A."/>
            <person name="Cirillo D.M."/>
        </authorList>
    </citation>
    <scope>NUCLEOTIDE SEQUENCE [LARGE SCALE GENOMIC DNA]</scope>
    <source>
        <strain evidence="3 4">DSM 45000</strain>
    </source>
</reference>